<accession>A0A397GCN2</accession>
<gene>
    <name evidence="2" type="ORF">CFD26_102857</name>
</gene>
<dbReference type="Proteomes" id="UP000215289">
    <property type="component" value="Unassembled WGS sequence"/>
</dbReference>
<dbReference type="PROSITE" id="PS50835">
    <property type="entry name" value="IG_LIKE"/>
    <property type="match status" value="1"/>
</dbReference>
<reference evidence="2 3" key="1">
    <citation type="submission" date="2018-08" db="EMBL/GenBank/DDBJ databases">
        <title>Draft genome sequences of two Aspergillus turcosus clinical strains isolated from bronchoalveolar lavage fluid: one azole-susceptible and the other azole-resistant.</title>
        <authorList>
            <person name="Parent-Michaud M."/>
            <person name="Dufresne P.J."/>
            <person name="Fournier E."/>
            <person name="Martineau C."/>
            <person name="Moreira S."/>
            <person name="Perkins V."/>
            <person name="De Repentigny L."/>
            <person name="Dufresne S.F."/>
        </authorList>
    </citation>
    <scope>NUCLEOTIDE SEQUENCE [LARGE SCALE GENOMIC DNA]</scope>
    <source>
        <strain evidence="2">HMR AF 1038</strain>
    </source>
</reference>
<sequence length="158" mass="17973">MSLEVQTVKSSGRVSLDLSLEISRKDVLEALESDGWVVFQRATDINSSERARLNKYVAAILQSARDGKFEPSRPRHWPYPSLINAPILRIPNWKSVSKEKELLAITCYHLGGAESVKWFWEYDTGLSGPETNETQVVEARGQDMYVPTMIHCRFRDSS</sequence>
<proteinExistence type="predicted"/>
<name>A0A397GCN2_9EURO</name>
<dbReference type="EMBL" id="NIDN02000123">
    <property type="protein sequence ID" value="RLL96110.1"/>
    <property type="molecule type" value="Genomic_DNA"/>
</dbReference>
<keyword evidence="3" id="KW-1185">Reference proteome</keyword>
<organism evidence="2 3">
    <name type="scientific">Aspergillus turcosus</name>
    <dbReference type="NCBI Taxonomy" id="1245748"/>
    <lineage>
        <taxon>Eukaryota</taxon>
        <taxon>Fungi</taxon>
        <taxon>Dikarya</taxon>
        <taxon>Ascomycota</taxon>
        <taxon>Pezizomycotina</taxon>
        <taxon>Eurotiomycetes</taxon>
        <taxon>Eurotiomycetidae</taxon>
        <taxon>Eurotiales</taxon>
        <taxon>Aspergillaceae</taxon>
        <taxon>Aspergillus</taxon>
        <taxon>Aspergillus subgen. Fumigati</taxon>
    </lineage>
</organism>
<dbReference type="InterPro" id="IPR007110">
    <property type="entry name" value="Ig-like_dom"/>
</dbReference>
<comment type="caution">
    <text evidence="2">The sequence shown here is derived from an EMBL/GenBank/DDBJ whole genome shotgun (WGS) entry which is preliminary data.</text>
</comment>
<evidence type="ECO:0000313" key="2">
    <source>
        <dbReference type="EMBL" id="RLL96110.1"/>
    </source>
</evidence>
<evidence type="ECO:0000259" key="1">
    <source>
        <dbReference type="PROSITE" id="PS50835"/>
    </source>
</evidence>
<dbReference type="OrthoDB" id="4206358at2759"/>
<evidence type="ECO:0000313" key="3">
    <source>
        <dbReference type="Proteomes" id="UP000215289"/>
    </source>
</evidence>
<feature type="domain" description="Ig-like" evidence="1">
    <location>
        <begin position="80"/>
        <end position="158"/>
    </location>
</feature>
<protein>
    <recommendedName>
        <fullName evidence="1">Ig-like domain-containing protein</fullName>
    </recommendedName>
</protein>
<dbReference type="AlphaFoldDB" id="A0A397GCN2"/>